<protein>
    <submittedName>
        <fullName evidence="1">Uncharacterized protein</fullName>
    </submittedName>
</protein>
<accession>A0A8H2DQ73</accession>
<reference evidence="1 2" key="1">
    <citation type="submission" date="2019-03" db="EMBL/GenBank/DDBJ databases">
        <title>Nematode-trapping fungi genome.</title>
        <authorList>
            <person name="Vidal-Diez De Ulzurrun G."/>
        </authorList>
    </citation>
    <scope>NUCLEOTIDE SEQUENCE [LARGE SCALE GENOMIC DNA]</scope>
    <source>
        <strain evidence="1 2">TWF154</strain>
    </source>
</reference>
<comment type="caution">
    <text evidence="1">The sequence shown here is derived from an EMBL/GenBank/DDBJ whole genome shotgun (WGS) entry which is preliminary data.</text>
</comment>
<gene>
    <name evidence="1" type="ORF">EYR41_011521</name>
</gene>
<dbReference type="Proteomes" id="UP000297595">
    <property type="component" value="Unassembled WGS sequence"/>
</dbReference>
<name>A0A8H2DQ73_ORBOL</name>
<dbReference type="EMBL" id="SOZJ01000008">
    <property type="protein sequence ID" value="TGJ63619.1"/>
    <property type="molecule type" value="Genomic_DNA"/>
</dbReference>
<sequence length="94" mass="10633">MCCCWCCCCSPRIQQHSSLVAMSNRYPPHSRFNGSGRLHELQLEPLSNPKTQSAPYKLKILSTSGISKYLLTYFPVTNHTSIPRTHPAQNAKNR</sequence>
<evidence type="ECO:0000313" key="1">
    <source>
        <dbReference type="EMBL" id="TGJ63619.1"/>
    </source>
</evidence>
<dbReference type="AlphaFoldDB" id="A0A8H2DQ73"/>
<organism evidence="1 2">
    <name type="scientific">Orbilia oligospora</name>
    <name type="common">Nematode-trapping fungus</name>
    <name type="synonym">Arthrobotrys oligospora</name>
    <dbReference type="NCBI Taxonomy" id="2813651"/>
    <lineage>
        <taxon>Eukaryota</taxon>
        <taxon>Fungi</taxon>
        <taxon>Dikarya</taxon>
        <taxon>Ascomycota</taxon>
        <taxon>Pezizomycotina</taxon>
        <taxon>Orbiliomycetes</taxon>
        <taxon>Orbiliales</taxon>
        <taxon>Orbiliaceae</taxon>
        <taxon>Orbilia</taxon>
    </lineage>
</organism>
<proteinExistence type="predicted"/>
<evidence type="ECO:0000313" key="2">
    <source>
        <dbReference type="Proteomes" id="UP000297595"/>
    </source>
</evidence>